<keyword evidence="4" id="KW-0963">Cytoplasm</keyword>
<sequence length="382" mass="41959">MTVLVKLLNGQSVEGLIEAISQDSSLLLLSDAVVCGEGAPMRFPRLEVTADQIESIDILSDVPSVDSRATSHPSEPPTWQQNTPRNAKTTPRKASSNWSQDDVRRYKGEEFDFQGNLDRFDKKKVFSEIRQQDPTRPEDRLVSHNLAQRKMRHDQNVLPGRIVDADGEDQILLETSSLSLNEKKSEIPCVAGSLLESIEQKILLSGAISNEQMIENGGRSLCSFLFERQSELLSASVLLALSADRFGSYALCAGRHLLNRGIRVFANLPADMRMAPTYFNAALRQFQKCGGIIFENQKEKVSLVISSLPVTPVTSKALICSIAPNTTAALNARFGLPSEIPSGGCVLCDVGWPAAQVEALLGSKWRYSRTFGFASYLVIGDK</sequence>
<dbReference type="Pfam" id="PF09532">
    <property type="entry name" value="FDF"/>
    <property type="match status" value="1"/>
</dbReference>
<comment type="subcellular location">
    <subcellularLocation>
        <location evidence="1">Cytoplasm</location>
        <location evidence="1">P-body</location>
    </subcellularLocation>
</comment>
<proteinExistence type="inferred from homology"/>
<dbReference type="EMBL" id="MTSL01000050">
    <property type="protein sequence ID" value="PJF19633.1"/>
    <property type="molecule type" value="Genomic_DNA"/>
</dbReference>
<dbReference type="GO" id="GO:0033962">
    <property type="term" value="P:P-body assembly"/>
    <property type="evidence" value="ECO:0007669"/>
    <property type="project" value="TreeGrafter"/>
</dbReference>
<evidence type="ECO:0000313" key="7">
    <source>
        <dbReference type="EMBL" id="PJF19633.1"/>
    </source>
</evidence>
<dbReference type="GO" id="GO:0003729">
    <property type="term" value="F:mRNA binding"/>
    <property type="evidence" value="ECO:0007669"/>
    <property type="project" value="TreeGrafter"/>
</dbReference>
<dbReference type="SMART" id="SM01199">
    <property type="entry name" value="FDF"/>
    <property type="match status" value="1"/>
</dbReference>
<dbReference type="STRING" id="1246581.A0A2H9TPF2"/>
<dbReference type="PANTHER" id="PTHR13612">
    <property type="entry name" value="ENHANCER OF MRNA-DECAPPING PROTEIN 3"/>
    <property type="match status" value="1"/>
</dbReference>
<dbReference type="PANTHER" id="PTHR13612:SF0">
    <property type="entry name" value="ENHANCER OF MRNA-DECAPPING PROTEIN 3"/>
    <property type="match status" value="1"/>
</dbReference>
<dbReference type="Proteomes" id="UP000240830">
    <property type="component" value="Unassembled WGS sequence"/>
</dbReference>
<evidence type="ECO:0000256" key="3">
    <source>
        <dbReference type="ARBA" id="ARBA00015797"/>
    </source>
</evidence>
<dbReference type="Gene3D" id="3.40.50.10260">
    <property type="entry name" value="YjeF N-terminal domain"/>
    <property type="match status" value="1"/>
</dbReference>
<accession>A0A2H9TPF2</accession>
<dbReference type="SUPFAM" id="SSF64153">
    <property type="entry name" value="YjeF N-terminal domain-like"/>
    <property type="match status" value="1"/>
</dbReference>
<organism evidence="7 8">
    <name type="scientific">Paramicrosporidium saccamoebae</name>
    <dbReference type="NCBI Taxonomy" id="1246581"/>
    <lineage>
        <taxon>Eukaryota</taxon>
        <taxon>Fungi</taxon>
        <taxon>Fungi incertae sedis</taxon>
        <taxon>Cryptomycota</taxon>
        <taxon>Cryptomycota incertae sedis</taxon>
        <taxon>Paramicrosporidium</taxon>
    </lineage>
</organism>
<dbReference type="OrthoDB" id="10030313at2759"/>
<feature type="domain" description="DFDF" evidence="6">
    <location>
        <begin position="99"/>
        <end position="135"/>
    </location>
</feature>
<evidence type="ECO:0000256" key="2">
    <source>
        <dbReference type="ARBA" id="ARBA00006610"/>
    </source>
</evidence>
<reference evidence="7 8" key="1">
    <citation type="submission" date="2016-10" db="EMBL/GenBank/DDBJ databases">
        <title>The genome of Paramicrosporidium saccamoebae is the missing link in understanding Cryptomycota and Microsporidia evolution.</title>
        <authorList>
            <person name="Quandt C.A."/>
            <person name="Beaudet D."/>
            <person name="Corsaro D."/>
            <person name="Michel R."/>
            <person name="Corradi N."/>
            <person name="James T."/>
        </authorList>
    </citation>
    <scope>NUCLEOTIDE SEQUENCE [LARGE SCALE GENOMIC DNA]</scope>
    <source>
        <strain evidence="7 8">KSL3</strain>
    </source>
</reference>
<evidence type="ECO:0000313" key="8">
    <source>
        <dbReference type="Proteomes" id="UP000240830"/>
    </source>
</evidence>
<feature type="region of interest" description="Disordered" evidence="5">
    <location>
        <begin position="62"/>
        <end position="101"/>
    </location>
</feature>
<dbReference type="InterPro" id="IPR004443">
    <property type="entry name" value="YjeF_N_dom"/>
</dbReference>
<name>A0A2H9TPF2_9FUNG</name>
<dbReference type="Pfam" id="PF03853">
    <property type="entry name" value="YjeF_N"/>
    <property type="match status" value="1"/>
</dbReference>
<gene>
    <name evidence="7" type="ORF">PSACC_00559</name>
</gene>
<protein>
    <recommendedName>
        <fullName evidence="3">Enhancer of mRNA-decapping protein 3</fullName>
    </recommendedName>
</protein>
<dbReference type="AlphaFoldDB" id="A0A2H9TPF2"/>
<comment type="caution">
    <text evidence="7">The sequence shown here is derived from an EMBL/GenBank/DDBJ whole genome shotgun (WGS) entry which is preliminary data.</text>
</comment>
<evidence type="ECO:0000256" key="5">
    <source>
        <dbReference type="SAM" id="MobiDB-lite"/>
    </source>
</evidence>
<evidence type="ECO:0000256" key="4">
    <source>
        <dbReference type="ARBA" id="ARBA00022490"/>
    </source>
</evidence>
<dbReference type="GO" id="GO:0000932">
    <property type="term" value="C:P-body"/>
    <property type="evidence" value="ECO:0007669"/>
    <property type="project" value="UniProtKB-SubCell"/>
</dbReference>
<feature type="compositionally biased region" description="Polar residues" evidence="5">
    <location>
        <begin position="67"/>
        <end position="100"/>
    </location>
</feature>
<dbReference type="GO" id="GO:0031087">
    <property type="term" value="P:deadenylation-independent decapping of nuclear-transcribed mRNA"/>
    <property type="evidence" value="ECO:0007669"/>
    <property type="project" value="TreeGrafter"/>
</dbReference>
<dbReference type="InterPro" id="IPR019050">
    <property type="entry name" value="FDF_dom"/>
</dbReference>
<evidence type="ECO:0000259" key="6">
    <source>
        <dbReference type="PROSITE" id="PS51512"/>
    </source>
</evidence>
<dbReference type="InterPro" id="IPR025762">
    <property type="entry name" value="DFDF"/>
</dbReference>
<comment type="similarity">
    <text evidence="2">Belongs to the EDC3 family.</text>
</comment>
<dbReference type="PROSITE" id="PS51512">
    <property type="entry name" value="DFDF"/>
    <property type="match status" value="1"/>
</dbReference>
<keyword evidence="8" id="KW-1185">Reference proteome</keyword>
<dbReference type="InterPro" id="IPR036652">
    <property type="entry name" value="YjeF_N_dom_sf"/>
</dbReference>
<evidence type="ECO:0000256" key="1">
    <source>
        <dbReference type="ARBA" id="ARBA00004201"/>
    </source>
</evidence>